<feature type="transmembrane region" description="Helical" evidence="2">
    <location>
        <begin position="61"/>
        <end position="82"/>
    </location>
</feature>
<sequence length="83" mass="9102">MTEPTSKTPLIPNKKPPVSRPKQHRRRSSFEAPTYNSAGQAPSYVKEPMNATEIDSPGLSLLQLLTLTVCMAGVQFTCMVLLV</sequence>
<dbReference type="Proteomes" id="UP000252139">
    <property type="component" value="Unassembled WGS sequence"/>
</dbReference>
<keyword evidence="2" id="KW-0472">Membrane</keyword>
<dbReference type="AlphaFoldDB" id="A0A367J6B7"/>
<comment type="caution">
    <text evidence="3">The sequence shown here is derived from an EMBL/GenBank/DDBJ whole genome shotgun (WGS) entry which is preliminary data.</text>
</comment>
<accession>A0A367J6B7</accession>
<name>A0A367J6B7_RHIAZ</name>
<evidence type="ECO:0000313" key="3">
    <source>
        <dbReference type="EMBL" id="RCH85281.1"/>
    </source>
</evidence>
<evidence type="ECO:0000313" key="4">
    <source>
        <dbReference type="Proteomes" id="UP000252139"/>
    </source>
</evidence>
<feature type="region of interest" description="Disordered" evidence="1">
    <location>
        <begin position="1"/>
        <end position="49"/>
    </location>
</feature>
<dbReference type="OrthoDB" id="2285762at2759"/>
<keyword evidence="2" id="KW-0812">Transmembrane</keyword>
<keyword evidence="4" id="KW-1185">Reference proteome</keyword>
<reference evidence="3 4" key="1">
    <citation type="journal article" date="2018" name="G3 (Bethesda)">
        <title>Phylogenetic and Phylogenomic Definition of Rhizopus Species.</title>
        <authorList>
            <person name="Gryganskyi A.P."/>
            <person name="Golan J."/>
            <person name="Dolatabadi S."/>
            <person name="Mondo S."/>
            <person name="Robb S."/>
            <person name="Idnurm A."/>
            <person name="Muszewska A."/>
            <person name="Steczkiewicz K."/>
            <person name="Masonjones S."/>
            <person name="Liao H.L."/>
            <person name="Gajdeczka M.T."/>
            <person name="Anike F."/>
            <person name="Vuek A."/>
            <person name="Anishchenko I.M."/>
            <person name="Voigt K."/>
            <person name="de Hoog G.S."/>
            <person name="Smith M.E."/>
            <person name="Heitman J."/>
            <person name="Vilgalys R."/>
            <person name="Stajich J.E."/>
        </authorList>
    </citation>
    <scope>NUCLEOTIDE SEQUENCE [LARGE SCALE GENOMIC DNA]</scope>
    <source>
        <strain evidence="3 4">CBS 357.93</strain>
    </source>
</reference>
<gene>
    <name evidence="3" type="ORF">CU097_002708</name>
</gene>
<keyword evidence="2" id="KW-1133">Transmembrane helix</keyword>
<evidence type="ECO:0000256" key="1">
    <source>
        <dbReference type="SAM" id="MobiDB-lite"/>
    </source>
</evidence>
<evidence type="ECO:0000256" key="2">
    <source>
        <dbReference type="SAM" id="Phobius"/>
    </source>
</evidence>
<organism evidence="3 4">
    <name type="scientific">Rhizopus azygosporus</name>
    <name type="common">Rhizopus microsporus var. azygosporus</name>
    <dbReference type="NCBI Taxonomy" id="86630"/>
    <lineage>
        <taxon>Eukaryota</taxon>
        <taxon>Fungi</taxon>
        <taxon>Fungi incertae sedis</taxon>
        <taxon>Mucoromycota</taxon>
        <taxon>Mucoromycotina</taxon>
        <taxon>Mucoromycetes</taxon>
        <taxon>Mucorales</taxon>
        <taxon>Mucorineae</taxon>
        <taxon>Rhizopodaceae</taxon>
        <taxon>Rhizopus</taxon>
    </lineage>
</organism>
<proteinExistence type="predicted"/>
<dbReference type="EMBL" id="PJQL01002137">
    <property type="protein sequence ID" value="RCH85281.1"/>
    <property type="molecule type" value="Genomic_DNA"/>
</dbReference>
<protein>
    <submittedName>
        <fullName evidence="3">Uncharacterized protein</fullName>
    </submittedName>
</protein>